<name>A0ABU9EAU0_9BACT</name>
<evidence type="ECO:0000256" key="1">
    <source>
        <dbReference type="ARBA" id="ARBA00010169"/>
    </source>
</evidence>
<reference evidence="2 3" key="1">
    <citation type="submission" date="2024-02" db="EMBL/GenBank/DDBJ databases">
        <title>A novel Gemmatimonadota bacterium.</title>
        <authorList>
            <person name="Du Z.-J."/>
            <person name="Ye Y.-Q."/>
        </authorList>
    </citation>
    <scope>NUCLEOTIDE SEQUENCE [LARGE SCALE GENOMIC DNA]</scope>
    <source>
        <strain evidence="2 3">DH-20</strain>
    </source>
</reference>
<dbReference type="SUPFAM" id="SSF54913">
    <property type="entry name" value="GlnB-like"/>
    <property type="match status" value="1"/>
</dbReference>
<dbReference type="PANTHER" id="PTHR23419">
    <property type="entry name" value="DIVALENT CATION TOLERANCE CUTA-RELATED"/>
    <property type="match status" value="1"/>
</dbReference>
<protein>
    <submittedName>
        <fullName evidence="2">Divalent-cation tolerance protein CutA</fullName>
    </submittedName>
</protein>
<gene>
    <name evidence="2" type="primary">cutA</name>
    <name evidence="2" type="ORF">WI372_12430</name>
</gene>
<dbReference type="PANTHER" id="PTHR23419:SF8">
    <property type="entry name" value="FI09726P"/>
    <property type="match status" value="1"/>
</dbReference>
<comment type="similarity">
    <text evidence="1">Belongs to the CutA family.</text>
</comment>
<dbReference type="Pfam" id="PF03091">
    <property type="entry name" value="CutA1"/>
    <property type="match status" value="1"/>
</dbReference>
<dbReference type="InterPro" id="IPR004323">
    <property type="entry name" value="Ion_tolerance_CutA"/>
</dbReference>
<proteinExistence type="inferred from homology"/>
<dbReference type="InterPro" id="IPR011322">
    <property type="entry name" value="N-reg_PII-like_a/b"/>
</dbReference>
<keyword evidence="3" id="KW-1185">Reference proteome</keyword>
<dbReference type="Gene3D" id="3.30.70.120">
    <property type="match status" value="1"/>
</dbReference>
<accession>A0ABU9EAU0</accession>
<organism evidence="2 3">
    <name type="scientific">Gaopeijia maritima</name>
    <dbReference type="NCBI Taxonomy" id="3119007"/>
    <lineage>
        <taxon>Bacteria</taxon>
        <taxon>Pseudomonadati</taxon>
        <taxon>Gemmatimonadota</taxon>
        <taxon>Longimicrobiia</taxon>
        <taxon>Gaopeijiales</taxon>
        <taxon>Gaopeijiaceae</taxon>
        <taxon>Gaopeijia</taxon>
    </lineage>
</organism>
<evidence type="ECO:0000313" key="3">
    <source>
        <dbReference type="Proteomes" id="UP001484239"/>
    </source>
</evidence>
<comment type="caution">
    <text evidence="2">The sequence shown here is derived from an EMBL/GenBank/DDBJ whole genome shotgun (WGS) entry which is preliminary data.</text>
</comment>
<dbReference type="InterPro" id="IPR015867">
    <property type="entry name" value="N-reg_PII/ATP_PRibTrfase_C"/>
</dbReference>
<dbReference type="Proteomes" id="UP001484239">
    <property type="component" value="Unassembled WGS sequence"/>
</dbReference>
<dbReference type="RefSeq" id="WP_405278823.1">
    <property type="nucleotide sequence ID" value="NZ_JBBHLI010000007.1"/>
</dbReference>
<sequence length="116" mass="13038">MTRKGDSGSVDDPRVILVTAPDRDTAHELARTLVGERLVACANLLPGVRSVYRWEGAVEEADEVLLLLKTRADRVDTLRRRVVSIHPYDVPEFVVLPVEGGLDRYLDWIRTESSPE</sequence>
<evidence type="ECO:0000313" key="2">
    <source>
        <dbReference type="EMBL" id="MEK9501789.1"/>
    </source>
</evidence>
<dbReference type="EMBL" id="JBBHLI010000007">
    <property type="protein sequence ID" value="MEK9501789.1"/>
    <property type="molecule type" value="Genomic_DNA"/>
</dbReference>